<feature type="non-terminal residue" evidence="2">
    <location>
        <position position="1"/>
    </location>
</feature>
<name>A0A383A325_9ZZZZ</name>
<gene>
    <name evidence="2" type="ORF">METZ01_LOCUS454958</name>
</gene>
<reference evidence="2" key="1">
    <citation type="submission" date="2018-05" db="EMBL/GenBank/DDBJ databases">
        <authorList>
            <person name="Lanie J.A."/>
            <person name="Ng W.-L."/>
            <person name="Kazmierczak K.M."/>
            <person name="Andrzejewski T.M."/>
            <person name="Davidsen T.M."/>
            <person name="Wayne K.J."/>
            <person name="Tettelin H."/>
            <person name="Glass J.I."/>
            <person name="Rusch D."/>
            <person name="Podicherti R."/>
            <person name="Tsui H.-C.T."/>
            <person name="Winkler M.E."/>
        </authorList>
    </citation>
    <scope>NUCLEOTIDE SEQUENCE</scope>
</reference>
<evidence type="ECO:0000313" key="2">
    <source>
        <dbReference type="EMBL" id="SVE02104.1"/>
    </source>
</evidence>
<dbReference type="SUPFAM" id="SSF56091">
    <property type="entry name" value="DNA ligase/mRNA capping enzyme, catalytic domain"/>
    <property type="match status" value="1"/>
</dbReference>
<accession>A0A383A325</accession>
<proteinExistence type="predicted"/>
<protein>
    <submittedName>
        <fullName evidence="2">Uncharacterized protein</fullName>
    </submittedName>
</protein>
<dbReference type="Gene3D" id="1.10.287.610">
    <property type="entry name" value="Helix hairpin bin"/>
    <property type="match status" value="1"/>
</dbReference>
<feature type="non-terminal residue" evidence="2">
    <location>
        <position position="80"/>
    </location>
</feature>
<organism evidence="2">
    <name type="scientific">marine metagenome</name>
    <dbReference type="NCBI Taxonomy" id="408172"/>
    <lineage>
        <taxon>unclassified sequences</taxon>
        <taxon>metagenomes</taxon>
        <taxon>ecological metagenomes</taxon>
    </lineage>
</organism>
<sequence>VLAEEIRRHDHAYYVLAEPTISDSEYDRLYRELLDLEEAHPGLMTADSPSQRIGGKPVSEFPSHTHALPMMSLDNTYSYE</sequence>
<feature type="region of interest" description="Disordered" evidence="1">
    <location>
        <begin position="43"/>
        <end position="80"/>
    </location>
</feature>
<dbReference type="AlphaFoldDB" id="A0A383A325"/>
<evidence type="ECO:0000256" key="1">
    <source>
        <dbReference type="SAM" id="MobiDB-lite"/>
    </source>
</evidence>
<dbReference type="EMBL" id="UINC01188737">
    <property type="protein sequence ID" value="SVE02104.1"/>
    <property type="molecule type" value="Genomic_DNA"/>
</dbReference>